<evidence type="ECO:0000256" key="12">
    <source>
        <dbReference type="ARBA" id="ARBA00022977"/>
    </source>
</evidence>
<evidence type="ECO:0000313" key="19">
    <source>
        <dbReference type="Proteomes" id="UP000215145"/>
    </source>
</evidence>
<dbReference type="NCBIfam" id="TIGR00097">
    <property type="entry name" value="HMP-P_kinase"/>
    <property type="match status" value="1"/>
</dbReference>
<evidence type="ECO:0000256" key="16">
    <source>
        <dbReference type="SAM" id="MobiDB-lite"/>
    </source>
</evidence>
<keyword evidence="12" id="KW-0784">Thiamine biosynthesis</keyword>
<name>A0A229P4Y3_9BACL</name>
<comment type="catalytic activity">
    <reaction evidence="1">
        <text>4-amino-5-hydroxymethyl-2-methylpyrimidine + ATP = 4-amino-2-methyl-5-(phosphooxymethyl)pyrimidine + ADP + H(+)</text>
        <dbReference type="Rhea" id="RHEA:23096"/>
        <dbReference type="ChEBI" id="CHEBI:15378"/>
        <dbReference type="ChEBI" id="CHEBI:16892"/>
        <dbReference type="ChEBI" id="CHEBI:30616"/>
        <dbReference type="ChEBI" id="CHEBI:58354"/>
        <dbReference type="ChEBI" id="CHEBI:456216"/>
        <dbReference type="EC" id="2.7.1.49"/>
    </reaction>
</comment>
<dbReference type="SUPFAM" id="SSF53613">
    <property type="entry name" value="Ribokinase-like"/>
    <property type="match status" value="1"/>
</dbReference>
<evidence type="ECO:0000256" key="15">
    <source>
        <dbReference type="ARBA" id="ARBA00043176"/>
    </source>
</evidence>
<comment type="similarity">
    <text evidence="4">Belongs to the ThiD family.</text>
</comment>
<feature type="region of interest" description="Disordered" evidence="16">
    <location>
        <begin position="283"/>
        <end position="308"/>
    </location>
</feature>
<evidence type="ECO:0000313" key="18">
    <source>
        <dbReference type="EMBL" id="OXM17117.1"/>
    </source>
</evidence>
<keyword evidence="19" id="KW-1185">Reference proteome</keyword>
<sequence length="308" mass="32050">MSGWIAPAVTGGYEPVKRVLTIAGSDSGGGAGIQADLKTFQELGVFGMSVVTAITAQNSLGVQGVHPLSAEAVAQQLDSVLDDIGADAIKTGMLFSSDLIEAICVKLEYSRIRSLVVDPVMISKHGSRLLEAQAVESMRGQLFPLAEVITPNLPEACALLGWDESELATVDQMEAAARELLKLGSRHVLLKGGHLSGSSEAVDILLSADAPGSPERYIAPRMPTRHTHGTGCTTASALAALLARGLDMKEAVRQAKSFTLAAIRAAGPLGGGTGSLWHAAWRMEGPSESSERNASEAELAGIRADGTD</sequence>
<dbReference type="PANTHER" id="PTHR20858:SF17">
    <property type="entry name" value="HYDROXYMETHYLPYRIMIDINE_PHOSPHOMETHYLPYRIMIDINE KINASE THI20-RELATED"/>
    <property type="match status" value="1"/>
</dbReference>
<dbReference type="Proteomes" id="UP000215145">
    <property type="component" value="Unassembled WGS sequence"/>
</dbReference>
<organism evidence="18 19">
    <name type="scientific">Paenibacillus herberti</name>
    <dbReference type="NCBI Taxonomy" id="1619309"/>
    <lineage>
        <taxon>Bacteria</taxon>
        <taxon>Bacillati</taxon>
        <taxon>Bacillota</taxon>
        <taxon>Bacilli</taxon>
        <taxon>Bacillales</taxon>
        <taxon>Paenibacillaceae</taxon>
        <taxon>Paenibacillus</taxon>
    </lineage>
</organism>
<proteinExistence type="inferred from homology"/>
<protein>
    <recommendedName>
        <fullName evidence="7">Hydroxymethylpyrimidine/phosphomethylpyrimidine kinase</fullName>
        <ecNumber evidence="5">2.7.1.49</ecNumber>
        <ecNumber evidence="6">2.7.4.7</ecNumber>
    </recommendedName>
    <alternativeName>
        <fullName evidence="14">Hydroxymethylpyrimidine kinase</fullName>
    </alternativeName>
    <alternativeName>
        <fullName evidence="15">Hydroxymethylpyrimidine phosphate kinase</fullName>
    </alternativeName>
</protein>
<dbReference type="GO" id="GO:0009228">
    <property type="term" value="P:thiamine biosynthetic process"/>
    <property type="evidence" value="ECO:0007669"/>
    <property type="project" value="UniProtKB-KW"/>
</dbReference>
<comment type="pathway">
    <text evidence="3">Cofactor biosynthesis; thiamine diphosphate biosynthesis; 4-amino-2-methyl-5-diphosphomethylpyrimidine from 5-amino-1-(5-phospho-D-ribosyl)imidazole: step 3/3.</text>
</comment>
<dbReference type="FunFam" id="3.40.1190.20:FF:000003">
    <property type="entry name" value="Phosphomethylpyrimidine kinase ThiD"/>
    <property type="match status" value="1"/>
</dbReference>
<evidence type="ECO:0000256" key="8">
    <source>
        <dbReference type="ARBA" id="ARBA00022679"/>
    </source>
</evidence>
<dbReference type="AlphaFoldDB" id="A0A229P4Y3"/>
<dbReference type="InterPro" id="IPR004399">
    <property type="entry name" value="HMP/HMP-P_kinase_dom"/>
</dbReference>
<gene>
    <name evidence="18" type="primary">thiD</name>
    <name evidence="18" type="ORF">CGZ75_10970</name>
</gene>
<dbReference type="PANTHER" id="PTHR20858">
    <property type="entry name" value="PHOSPHOMETHYLPYRIMIDINE KINASE"/>
    <property type="match status" value="1"/>
</dbReference>
<evidence type="ECO:0000256" key="2">
    <source>
        <dbReference type="ARBA" id="ARBA00000565"/>
    </source>
</evidence>
<dbReference type="Pfam" id="PF08543">
    <property type="entry name" value="Phos_pyr_kin"/>
    <property type="match status" value="1"/>
</dbReference>
<keyword evidence="10 18" id="KW-0418">Kinase</keyword>
<dbReference type="OrthoDB" id="9810880at2"/>
<evidence type="ECO:0000256" key="9">
    <source>
        <dbReference type="ARBA" id="ARBA00022741"/>
    </source>
</evidence>
<keyword evidence="8" id="KW-0808">Transferase</keyword>
<comment type="pathway">
    <text evidence="13">Cofactor biosynthesis; thiamine diphosphate biosynthesis; 4-amino-2-methyl-5-diphosphomethylpyrimidine from 5-amino-1-(5-phospho-D-ribosyl)imidazole: step 2/3.</text>
</comment>
<evidence type="ECO:0000256" key="10">
    <source>
        <dbReference type="ARBA" id="ARBA00022777"/>
    </source>
</evidence>
<evidence type="ECO:0000256" key="6">
    <source>
        <dbReference type="ARBA" id="ARBA00012963"/>
    </source>
</evidence>
<dbReference type="CDD" id="cd01169">
    <property type="entry name" value="HMPP_kinase"/>
    <property type="match status" value="1"/>
</dbReference>
<dbReference type="GO" id="GO:0008902">
    <property type="term" value="F:hydroxymethylpyrimidine kinase activity"/>
    <property type="evidence" value="ECO:0007669"/>
    <property type="project" value="UniProtKB-EC"/>
</dbReference>
<evidence type="ECO:0000256" key="13">
    <source>
        <dbReference type="ARBA" id="ARBA00037917"/>
    </source>
</evidence>
<dbReference type="Gene3D" id="3.40.1190.20">
    <property type="match status" value="1"/>
</dbReference>
<dbReference type="GO" id="GO:0008972">
    <property type="term" value="F:phosphomethylpyrimidine kinase activity"/>
    <property type="evidence" value="ECO:0007669"/>
    <property type="project" value="UniProtKB-EC"/>
</dbReference>
<keyword evidence="11" id="KW-0067">ATP-binding</keyword>
<dbReference type="InterPro" id="IPR029056">
    <property type="entry name" value="Ribokinase-like"/>
</dbReference>
<feature type="domain" description="Pyridoxamine kinase/Phosphomethylpyrimidine kinase" evidence="17">
    <location>
        <begin position="26"/>
        <end position="275"/>
    </location>
</feature>
<evidence type="ECO:0000256" key="11">
    <source>
        <dbReference type="ARBA" id="ARBA00022840"/>
    </source>
</evidence>
<dbReference type="RefSeq" id="WP_089524194.1">
    <property type="nucleotide sequence ID" value="NZ_NMUQ01000001.1"/>
</dbReference>
<evidence type="ECO:0000256" key="1">
    <source>
        <dbReference type="ARBA" id="ARBA00000151"/>
    </source>
</evidence>
<dbReference type="InterPro" id="IPR013749">
    <property type="entry name" value="PM/HMP-P_kinase-1"/>
</dbReference>
<reference evidence="18 19" key="1">
    <citation type="submission" date="2017-07" db="EMBL/GenBank/DDBJ databases">
        <title>Paenibacillus herberti R33 genome sequencing and assembly.</title>
        <authorList>
            <person name="Su W."/>
        </authorList>
    </citation>
    <scope>NUCLEOTIDE SEQUENCE [LARGE SCALE GENOMIC DNA]</scope>
    <source>
        <strain evidence="18 19">R33</strain>
    </source>
</reference>
<evidence type="ECO:0000256" key="3">
    <source>
        <dbReference type="ARBA" id="ARBA00004769"/>
    </source>
</evidence>
<dbReference type="GO" id="GO:0005524">
    <property type="term" value="F:ATP binding"/>
    <property type="evidence" value="ECO:0007669"/>
    <property type="project" value="UniProtKB-KW"/>
</dbReference>
<evidence type="ECO:0000256" key="7">
    <source>
        <dbReference type="ARBA" id="ARBA00019161"/>
    </source>
</evidence>
<evidence type="ECO:0000259" key="17">
    <source>
        <dbReference type="Pfam" id="PF08543"/>
    </source>
</evidence>
<comment type="catalytic activity">
    <reaction evidence="2">
        <text>4-amino-2-methyl-5-(phosphooxymethyl)pyrimidine + ATP = 4-amino-2-methyl-5-(diphosphooxymethyl)pyrimidine + ADP</text>
        <dbReference type="Rhea" id="RHEA:19893"/>
        <dbReference type="ChEBI" id="CHEBI:30616"/>
        <dbReference type="ChEBI" id="CHEBI:57841"/>
        <dbReference type="ChEBI" id="CHEBI:58354"/>
        <dbReference type="ChEBI" id="CHEBI:456216"/>
        <dbReference type="EC" id="2.7.4.7"/>
    </reaction>
</comment>
<dbReference type="GO" id="GO:0005829">
    <property type="term" value="C:cytosol"/>
    <property type="evidence" value="ECO:0007669"/>
    <property type="project" value="TreeGrafter"/>
</dbReference>
<dbReference type="EC" id="2.7.4.7" evidence="6"/>
<evidence type="ECO:0000256" key="5">
    <source>
        <dbReference type="ARBA" id="ARBA00012135"/>
    </source>
</evidence>
<evidence type="ECO:0000256" key="14">
    <source>
        <dbReference type="ARBA" id="ARBA00042102"/>
    </source>
</evidence>
<comment type="caution">
    <text evidence="18">The sequence shown here is derived from an EMBL/GenBank/DDBJ whole genome shotgun (WGS) entry which is preliminary data.</text>
</comment>
<dbReference type="EMBL" id="NMUQ01000001">
    <property type="protein sequence ID" value="OXM17117.1"/>
    <property type="molecule type" value="Genomic_DNA"/>
</dbReference>
<keyword evidence="9" id="KW-0547">Nucleotide-binding</keyword>
<evidence type="ECO:0000256" key="4">
    <source>
        <dbReference type="ARBA" id="ARBA00009879"/>
    </source>
</evidence>
<dbReference type="EC" id="2.7.1.49" evidence="5"/>
<accession>A0A229P4Y3</accession>